<dbReference type="KEGG" id="sdl:Sdel_1613"/>
<keyword evidence="2 9" id="KW-0547">Nucleotide-binding</keyword>
<comment type="subcellular location">
    <subcellularLocation>
        <location evidence="9">Cytoplasm</location>
    </subcellularLocation>
</comment>
<evidence type="ECO:0000256" key="8">
    <source>
        <dbReference type="ARBA" id="ARBA00023204"/>
    </source>
</evidence>
<dbReference type="InterPro" id="IPR005118">
    <property type="entry name" value="TRCF_C"/>
</dbReference>
<feature type="domain" description="Helicase ATP-binding" evidence="10">
    <location>
        <begin position="492"/>
        <end position="651"/>
    </location>
</feature>
<dbReference type="SMART" id="SM01058">
    <property type="entry name" value="CarD_TRCF"/>
    <property type="match status" value="1"/>
</dbReference>
<accession>D1B3F9</accession>
<dbReference type="OrthoDB" id="9804325at2"/>
<evidence type="ECO:0000256" key="7">
    <source>
        <dbReference type="ARBA" id="ARBA00023125"/>
    </source>
</evidence>
<evidence type="ECO:0000256" key="2">
    <source>
        <dbReference type="ARBA" id="ARBA00022741"/>
    </source>
</evidence>
<protein>
    <recommendedName>
        <fullName evidence="9">Transcription-repair-coupling factor</fullName>
        <shortName evidence="9">TRCF</shortName>
        <ecNumber evidence="9">3.6.4.-</ecNumber>
    </recommendedName>
</protein>
<dbReference type="RefSeq" id="WP_012857379.1">
    <property type="nucleotide sequence ID" value="NC_013512.1"/>
</dbReference>
<evidence type="ECO:0000256" key="1">
    <source>
        <dbReference type="ARBA" id="ARBA00022490"/>
    </source>
</evidence>
<dbReference type="Pfam" id="PF00271">
    <property type="entry name" value="Helicase_C"/>
    <property type="match status" value="1"/>
</dbReference>
<evidence type="ECO:0000259" key="11">
    <source>
        <dbReference type="PROSITE" id="PS51194"/>
    </source>
</evidence>
<organism evidence="12 13">
    <name type="scientific">Sulfurospirillum deleyianum (strain ATCC 51133 / DSM 6946 / 5175)</name>
    <dbReference type="NCBI Taxonomy" id="525898"/>
    <lineage>
        <taxon>Bacteria</taxon>
        <taxon>Pseudomonadati</taxon>
        <taxon>Campylobacterota</taxon>
        <taxon>Epsilonproteobacteria</taxon>
        <taxon>Campylobacterales</taxon>
        <taxon>Sulfurospirillaceae</taxon>
        <taxon>Sulfurospirillum</taxon>
    </lineage>
</organism>
<dbReference type="InterPro" id="IPR003711">
    <property type="entry name" value="CarD-like/TRCF_RID"/>
</dbReference>
<keyword evidence="13" id="KW-1185">Reference proteome</keyword>
<dbReference type="GO" id="GO:0005737">
    <property type="term" value="C:cytoplasm"/>
    <property type="evidence" value="ECO:0007669"/>
    <property type="project" value="UniProtKB-SubCell"/>
</dbReference>
<dbReference type="Pfam" id="PF00270">
    <property type="entry name" value="DEAD"/>
    <property type="match status" value="1"/>
</dbReference>
<dbReference type="Proteomes" id="UP000002222">
    <property type="component" value="Chromosome"/>
</dbReference>
<dbReference type="GO" id="GO:0016787">
    <property type="term" value="F:hydrolase activity"/>
    <property type="evidence" value="ECO:0007669"/>
    <property type="project" value="UniProtKB-KW"/>
</dbReference>
<dbReference type="GO" id="GO:0003684">
    <property type="term" value="F:damaged DNA binding"/>
    <property type="evidence" value="ECO:0007669"/>
    <property type="project" value="InterPro"/>
</dbReference>
<dbReference type="PANTHER" id="PTHR47964:SF1">
    <property type="entry name" value="ATP-DEPENDENT DNA HELICASE HOMOLOG RECG, CHLOROPLASTIC"/>
    <property type="match status" value="1"/>
</dbReference>
<evidence type="ECO:0000256" key="9">
    <source>
        <dbReference type="HAMAP-Rule" id="MF_00969"/>
    </source>
</evidence>
<dbReference type="Pfam" id="PF17757">
    <property type="entry name" value="UvrB_inter"/>
    <property type="match status" value="1"/>
</dbReference>
<dbReference type="GO" id="GO:0005524">
    <property type="term" value="F:ATP binding"/>
    <property type="evidence" value="ECO:0007669"/>
    <property type="project" value="UniProtKB-UniRule"/>
</dbReference>
<evidence type="ECO:0000256" key="3">
    <source>
        <dbReference type="ARBA" id="ARBA00022763"/>
    </source>
</evidence>
<dbReference type="Gene3D" id="3.40.50.300">
    <property type="entry name" value="P-loop containing nucleotide triphosphate hydrolases"/>
    <property type="match status" value="2"/>
</dbReference>
<dbReference type="Gene3D" id="2.40.10.170">
    <property type="match status" value="1"/>
</dbReference>
<comment type="function">
    <text evidence="9">Couples transcription and DNA repair by recognizing RNA polymerase (RNAP) stalled at DNA lesions. Mediates ATP-dependent release of RNAP and its truncated transcript from the DNA, and recruitment of nucleotide excision repair machinery to the damaged site.</text>
</comment>
<proteinExistence type="inferred from homology"/>
<dbReference type="GO" id="GO:0000716">
    <property type="term" value="P:transcription-coupled nucleotide-excision repair, DNA damage recognition"/>
    <property type="evidence" value="ECO:0007669"/>
    <property type="project" value="UniProtKB-UniRule"/>
</dbReference>
<evidence type="ECO:0000256" key="6">
    <source>
        <dbReference type="ARBA" id="ARBA00022840"/>
    </source>
</evidence>
<evidence type="ECO:0000256" key="4">
    <source>
        <dbReference type="ARBA" id="ARBA00022801"/>
    </source>
</evidence>
<dbReference type="InterPro" id="IPR011545">
    <property type="entry name" value="DEAD/DEAH_box_helicase_dom"/>
</dbReference>
<comment type="similarity">
    <text evidence="9">In the N-terminal section; belongs to the UvrB family.</text>
</comment>
<keyword evidence="1 9" id="KW-0963">Cytoplasm</keyword>
<sequence>MLQAAFYEFLQTKNECELLGVKGDKEAFLASEVALYCGKKSYVLPDLRANYGDDLLSFHEEMVELLRVLYAFYHDASSKKILISPLRTLLTPLPKVELFSTLTLAFGMRLHLERFREQMFYWGYLAVDVVQGKGEISIRGDIIDIFPPNSDYALRISLFDDEVESIRFFECESQKSLKDELEEWLLFPALFALDESRYALMQRRIETLKSDSFTKDIHSLGLWVLGESGDVYTERFKTYLSMDAVDECNEIALFDEEGVKKLRLLPSLSTPKAYREIAPSNIKTFIELHQKKKITLLAKNEVLLRMVDLDALHVKWIQSERIVNIMSADEVILSLNKPLSKQKRKRVRIVLDELKNGDYVVHENYGIGIFKGLTQVSVLGATKDFVLIEYLGDDKLLLPVENLHVIDRYIGESGGLVSVDRLGKGSFQKLKAKTKERLLEIASEIIAIAAKREMVEGLNIAIENEELQAFQADAGFMYTEDQKRVIDEILVDFKSGKMMDRLLSGDVGFGKTEVAMNAIFATVQKGFQALLIAPTTLLCAQHFKSLSHRFAKYNIKVAQLDRFTTAAQKQLILKELKSGALQVCVGTHSLFDVELFNPALVVVDEEHKFGVKQKEKLKNFRENVHILSMSATPIPRSLNMALSSIKQYSQLLTPPSDREDVRTFVKEYDEKVIKEAILREMRRGGQIFFVHNRIATIEAKRKELLSMMPNLRILTLHSEISASVTEKEMLRFEEKAYDLLLSTSIIESGIHIPNVNTIMIDAADHFGMADLHQLRGRVGRSKRQGFCYFLVKEKESLSESAKKRLIALESNSYLGSGSILAYHDLEIRGGGNLVGEAQSGHLKNIGYALYLRMLEDAINALMGKTPVASREVDMKLSISAFISDSYIAEDRVRLELYRRLSRCGSIHEVLEIEEEMLDRFGKMDVPTKQFLQLIEIKILATQHHIVLVSNYGQMITLKYEDEKKQTLQSRSRDDDDVIDTVLHYLRNPS</sequence>
<dbReference type="SMART" id="SM00490">
    <property type="entry name" value="HELICc"/>
    <property type="match status" value="1"/>
</dbReference>
<dbReference type="InterPro" id="IPR001650">
    <property type="entry name" value="Helicase_C-like"/>
</dbReference>
<dbReference type="InterPro" id="IPR014001">
    <property type="entry name" value="Helicase_ATP-bd"/>
</dbReference>
<dbReference type="Gene3D" id="3.30.2060.10">
    <property type="entry name" value="Penicillin-binding protein 1b domain"/>
    <property type="match status" value="1"/>
</dbReference>
<dbReference type="Pfam" id="PF03461">
    <property type="entry name" value="TRCF"/>
    <property type="match status" value="1"/>
</dbReference>
<keyword evidence="3 9" id="KW-0227">DNA damage</keyword>
<evidence type="ECO:0000259" key="10">
    <source>
        <dbReference type="PROSITE" id="PS51192"/>
    </source>
</evidence>
<dbReference type="GO" id="GO:0006355">
    <property type="term" value="P:regulation of DNA-templated transcription"/>
    <property type="evidence" value="ECO:0007669"/>
    <property type="project" value="UniProtKB-UniRule"/>
</dbReference>
<dbReference type="SUPFAM" id="SSF52540">
    <property type="entry name" value="P-loop containing nucleoside triphosphate hydrolases"/>
    <property type="match status" value="3"/>
</dbReference>
<dbReference type="EC" id="3.6.4.-" evidence="9"/>
<dbReference type="EMBL" id="CP001816">
    <property type="protein sequence ID" value="ACZ12629.1"/>
    <property type="molecule type" value="Genomic_DNA"/>
</dbReference>
<comment type="similarity">
    <text evidence="9">In the C-terminal section; belongs to the helicase family. RecG subfamily.</text>
</comment>
<dbReference type="Pfam" id="PF02559">
    <property type="entry name" value="CarD_TRCF_RID"/>
    <property type="match status" value="1"/>
</dbReference>
<evidence type="ECO:0000313" key="13">
    <source>
        <dbReference type="Proteomes" id="UP000002222"/>
    </source>
</evidence>
<dbReference type="PANTHER" id="PTHR47964">
    <property type="entry name" value="ATP-DEPENDENT DNA HELICASE HOMOLOG RECG, CHLOROPLASTIC"/>
    <property type="match status" value="1"/>
</dbReference>
<dbReference type="SUPFAM" id="SSF141259">
    <property type="entry name" value="CarD-like"/>
    <property type="match status" value="1"/>
</dbReference>
<dbReference type="InterPro" id="IPR037235">
    <property type="entry name" value="TRCF-like_C_D7"/>
</dbReference>
<dbReference type="STRING" id="525898.Sdel_1613"/>
<reference evidence="13" key="1">
    <citation type="submission" date="2009-11" db="EMBL/GenBank/DDBJ databases">
        <title>The complete genome of Sulfurospirillum deleyianum DSM 6946.</title>
        <authorList>
            <consortium name="US DOE Joint Genome Institute (JGI-PGF)"/>
            <person name="Lucas S."/>
            <person name="Copeland A."/>
            <person name="Lapidus A."/>
            <person name="Glavina del Rio T."/>
            <person name="Dalin E."/>
            <person name="Tice H."/>
            <person name="Bruce D."/>
            <person name="Goodwin L."/>
            <person name="Pitluck S."/>
            <person name="Kyrpides N."/>
            <person name="Mavromatis K."/>
            <person name="Ivanova N."/>
            <person name="Ovchinnikova G."/>
            <person name="Munk A.C."/>
            <person name="Lu M."/>
            <person name="Brettin T."/>
            <person name="Detter J.C."/>
            <person name="Han C."/>
            <person name="Tapia R."/>
            <person name="Larimer F."/>
            <person name="Land M."/>
            <person name="Hauser L."/>
            <person name="Markowitz V."/>
            <person name="Cheng J.F."/>
            <person name="Hugenholtz P."/>
            <person name="Woyke T."/>
            <person name="Wu D."/>
            <person name="Aumann P."/>
            <person name="Schneider S."/>
            <person name="Lang E."/>
            <person name="Spring S."/>
            <person name="Klenk H.P."/>
            <person name="Eisen J.A."/>
        </authorList>
    </citation>
    <scope>NUCLEOTIDE SEQUENCE [LARGE SCALE GENOMIC DNA]</scope>
    <source>
        <strain evidence="13">ATCC 51133 / DSM 6946 / 5175</strain>
    </source>
</reference>
<dbReference type="InterPro" id="IPR036101">
    <property type="entry name" value="CarD-like/TRCF_RID_sf"/>
</dbReference>
<dbReference type="SMART" id="SM00982">
    <property type="entry name" value="TRCF"/>
    <property type="match status" value="1"/>
</dbReference>
<keyword evidence="6 9" id="KW-0067">ATP-binding</keyword>
<dbReference type="GO" id="GO:0003678">
    <property type="term" value="F:DNA helicase activity"/>
    <property type="evidence" value="ECO:0007669"/>
    <property type="project" value="TreeGrafter"/>
</dbReference>
<keyword evidence="7 9" id="KW-0238">DNA-binding</keyword>
<name>D1B3F9_SULD5</name>
<dbReference type="PROSITE" id="PS51194">
    <property type="entry name" value="HELICASE_CTER"/>
    <property type="match status" value="1"/>
</dbReference>
<gene>
    <name evidence="9" type="primary">mfd</name>
    <name evidence="12" type="ordered locus">Sdel_1613</name>
</gene>
<evidence type="ECO:0000256" key="5">
    <source>
        <dbReference type="ARBA" id="ARBA00022806"/>
    </source>
</evidence>
<dbReference type="Gene3D" id="3.90.1150.50">
    <property type="entry name" value="Transcription-repair-coupling factor, D7 domain"/>
    <property type="match status" value="1"/>
</dbReference>
<dbReference type="SMART" id="SM00487">
    <property type="entry name" value="DEXDc"/>
    <property type="match status" value="1"/>
</dbReference>
<feature type="domain" description="Helicase C-terminal" evidence="11">
    <location>
        <begin position="664"/>
        <end position="826"/>
    </location>
</feature>
<dbReference type="InterPro" id="IPR041471">
    <property type="entry name" value="UvrB_inter"/>
</dbReference>
<dbReference type="NCBIfam" id="TIGR00580">
    <property type="entry name" value="mfd"/>
    <property type="match status" value="1"/>
</dbReference>
<dbReference type="PROSITE" id="PS51192">
    <property type="entry name" value="HELICASE_ATP_BIND_1"/>
    <property type="match status" value="1"/>
</dbReference>
<keyword evidence="8 9" id="KW-0234">DNA repair</keyword>
<dbReference type="HOGENOM" id="CLU_005122_0_3_7"/>
<dbReference type="HAMAP" id="MF_00969">
    <property type="entry name" value="TRCF"/>
    <property type="match status" value="1"/>
</dbReference>
<keyword evidence="5" id="KW-0347">Helicase</keyword>
<dbReference type="InterPro" id="IPR004576">
    <property type="entry name" value="Mfd"/>
</dbReference>
<dbReference type="eggNOG" id="COG1197">
    <property type="taxonomic scope" value="Bacteria"/>
</dbReference>
<keyword evidence="4 9" id="KW-0378">Hydrolase</keyword>
<dbReference type="SUPFAM" id="SSF143517">
    <property type="entry name" value="TRCF domain-like"/>
    <property type="match status" value="1"/>
</dbReference>
<dbReference type="AlphaFoldDB" id="D1B3F9"/>
<dbReference type="InterPro" id="IPR027417">
    <property type="entry name" value="P-loop_NTPase"/>
</dbReference>
<reference evidence="12 13" key="2">
    <citation type="journal article" date="2010" name="Stand. Genomic Sci.">
        <title>Complete genome sequence of Sulfurospirillum deleyianum type strain (5175).</title>
        <authorList>
            <person name="Sikorski J."/>
            <person name="Lapidus A."/>
            <person name="Copeland A."/>
            <person name="Glavina Del Rio T."/>
            <person name="Nolan M."/>
            <person name="Lucas S."/>
            <person name="Chen F."/>
            <person name="Tice H."/>
            <person name="Cheng J.F."/>
            <person name="Saunders E."/>
            <person name="Bruce D."/>
            <person name="Goodwin L."/>
            <person name="Pitluck S."/>
            <person name="Ovchinnikova G."/>
            <person name="Pati A."/>
            <person name="Ivanova N."/>
            <person name="Mavromatis K."/>
            <person name="Chen A."/>
            <person name="Palaniappan K."/>
            <person name="Chain P."/>
            <person name="Land M."/>
            <person name="Hauser L."/>
            <person name="Chang Y.J."/>
            <person name="Jeffries C.D."/>
            <person name="Brettin T."/>
            <person name="Detter J.C."/>
            <person name="Han C."/>
            <person name="Rohde M."/>
            <person name="Lang E."/>
            <person name="Spring S."/>
            <person name="Goker M."/>
            <person name="Bristow J."/>
            <person name="Eisen J.A."/>
            <person name="Markowitz V."/>
            <person name="Hugenholtz P."/>
            <person name="Kyrpides N.C."/>
            <person name="Klenk H.P."/>
        </authorList>
    </citation>
    <scope>NUCLEOTIDE SEQUENCE [LARGE SCALE GENOMIC DNA]</scope>
    <source>
        <strain evidence="13">ATCC 51133 / DSM 6946 / 5175</strain>
    </source>
</reference>
<evidence type="ECO:0000313" key="12">
    <source>
        <dbReference type="EMBL" id="ACZ12629.1"/>
    </source>
</evidence>
<dbReference type="InterPro" id="IPR047112">
    <property type="entry name" value="RecG/Mfd"/>
</dbReference>